<organism evidence="10 11">
    <name type="scientific">Polypterus senegalus</name>
    <name type="common">Senegal bichir</name>
    <dbReference type="NCBI Taxonomy" id="55291"/>
    <lineage>
        <taxon>Eukaryota</taxon>
        <taxon>Metazoa</taxon>
        <taxon>Chordata</taxon>
        <taxon>Craniata</taxon>
        <taxon>Vertebrata</taxon>
        <taxon>Euteleostomi</taxon>
        <taxon>Actinopterygii</taxon>
        <taxon>Polypteriformes</taxon>
        <taxon>Polypteridae</taxon>
        <taxon>Polypterus</taxon>
    </lineage>
</organism>
<evidence type="ECO:0000256" key="5">
    <source>
        <dbReference type="ARBA" id="ARBA00023136"/>
    </source>
</evidence>
<protein>
    <submittedName>
        <fullName evidence="10">CADH1 protein</fullName>
    </submittedName>
</protein>
<keyword evidence="8" id="KW-1133">Transmembrane helix</keyword>
<dbReference type="Pfam" id="PF00028">
    <property type="entry name" value="Cadherin"/>
    <property type="match status" value="6"/>
</dbReference>
<dbReference type="InterPro" id="IPR020894">
    <property type="entry name" value="Cadherin_CS"/>
</dbReference>
<reference evidence="10" key="1">
    <citation type="journal article" date="2021" name="Cell">
        <title>Tracing the genetic footprints of vertebrate landing in non-teleost ray-finned fishes.</title>
        <authorList>
            <person name="Bi X."/>
            <person name="Wang K."/>
            <person name="Yang L."/>
            <person name="Pan H."/>
            <person name="Jiang H."/>
            <person name="Wei Q."/>
            <person name="Fang M."/>
            <person name="Yu H."/>
            <person name="Zhu C."/>
            <person name="Cai Y."/>
            <person name="He Y."/>
            <person name="Gan X."/>
            <person name="Zeng H."/>
            <person name="Yu D."/>
            <person name="Zhu Y."/>
            <person name="Jiang H."/>
            <person name="Qiu Q."/>
            <person name="Yang H."/>
            <person name="Zhang Y.E."/>
            <person name="Wang W."/>
            <person name="Zhu M."/>
            <person name="He S."/>
            <person name="Zhang G."/>
        </authorList>
    </citation>
    <scope>NUCLEOTIDE SEQUENCE</scope>
    <source>
        <strain evidence="10">Bchr_001</strain>
    </source>
</reference>
<evidence type="ECO:0000256" key="4">
    <source>
        <dbReference type="ARBA" id="ARBA00022889"/>
    </source>
</evidence>
<evidence type="ECO:0000313" key="11">
    <source>
        <dbReference type="Proteomes" id="UP001166052"/>
    </source>
</evidence>
<dbReference type="InterPro" id="IPR027397">
    <property type="entry name" value="Catenin-bd_sf"/>
</dbReference>
<keyword evidence="5 8" id="KW-0472">Membrane</keyword>
<feature type="domain" description="Cadherin" evidence="9">
    <location>
        <begin position="669"/>
        <end position="713"/>
    </location>
</feature>
<dbReference type="EMBL" id="JAAWVN010009834">
    <property type="protein sequence ID" value="MBN3290848.1"/>
    <property type="molecule type" value="Genomic_DNA"/>
</dbReference>
<evidence type="ECO:0000256" key="2">
    <source>
        <dbReference type="ARBA" id="ARBA00022737"/>
    </source>
</evidence>
<dbReference type="InterPro" id="IPR002126">
    <property type="entry name" value="Cadherin-like_dom"/>
</dbReference>
<feature type="domain" description="Cadherin" evidence="9">
    <location>
        <begin position="714"/>
        <end position="820"/>
    </location>
</feature>
<sequence length="1049" mass="116023">MDGTVKTRPHERLQNGKSSSRDVLMFPRSSSGIKRHKREWVIPPINIPENQRGVFPKQVVQIKSSKSKEFIIHYSMTGPGADLPPTGLFKMDKTSGWLLVTEPLDREKQSEYLLTVHAVSIRGNIEEDPMEITVIVLDQNDNKPEFISNTFTGYLGEGSQPGTSVMTVTAIDKDDPTTDNGMFKFAIMSQTPRVPNPQMFTINQDTGTISVISAGLDREKVSEYTLILQVADLNGFGLTNTATASIILVDQNHNAPQFNPTTYSQNVPENAVDFEVVRLIVTDKDEPHTPAWNAKYRIVKGNDGGNFGIITDPDSNDGIVKTIKGLDFEANRQYILLITVENEMPFSTPLPTSTATLTVTVEDVNEAPIFNPPMLTVPVNEHLPVNSLVANYLATDPDIEKQQTVTRTKVNTTQEKTWFAAGQTESQNIQMFPHPSSGLKRHKRWTIKPVHIDENLRGPFPKEVKQVISSMWNESIIHYSITGEGADLPPVGLFIIDRDSGMILVTGPLDREKQSKYLLTVHANLRNGNAAEKPEKITIIVEDQNDNKPEFISNTFVGNVSEGSYPGTSVMTITATDKDDPTTDNGMFKFSILSQTPPVPYPEMFAIDQDTGTIRVISAGLDRENVSEYTLIIKVSDMNGTGLSNTAAASITVLDQNDNAPQLNPTIGLDFEAKQQYILLIKVENEVPFSTPSSTSTATLVVTVEDVNEAPIFSPPTLSVPVKEDVPLNTFIATYQAKDPDIEMKQTVSYYIDDPAGWLNVDKESGIITVKQAMDRESPFVKNDKYTSLIYAYDNANHPATGTGTLVLLLEDVNDNGPVVDVVGDVYFCNQDPPPQEFSVVDPDSVGNAGPFRAELFGEARRNWAVGMNDTENKIILSMATQLPPAEYHIIIRAYDNGNNYQDTTLKVTVCNCTGDEIHCHKAGNPATGWLAILGSLCAVFALILLRLWLRRMRKVKKETFLPEDDNRGSYSVSYELLQLDRGIDACPGVYRDDVEPSMMDAPKYQPRPANPDDIIRFVEDNLKMSDNDPTVPAYDSDSEAGSSQEVIL</sequence>
<evidence type="ECO:0000259" key="9">
    <source>
        <dbReference type="PROSITE" id="PS50268"/>
    </source>
</evidence>
<dbReference type="InterPro" id="IPR015919">
    <property type="entry name" value="Cadherin-like_sf"/>
</dbReference>
<gene>
    <name evidence="10" type="primary">Cdh1_1</name>
    <name evidence="10" type="ORF">GTO92_0004867</name>
</gene>
<dbReference type="PANTHER" id="PTHR24027">
    <property type="entry name" value="CADHERIN-23"/>
    <property type="match status" value="1"/>
</dbReference>
<evidence type="ECO:0000256" key="8">
    <source>
        <dbReference type="SAM" id="Phobius"/>
    </source>
</evidence>
<dbReference type="CDD" id="cd11304">
    <property type="entry name" value="Cadherin_repeat"/>
    <property type="match status" value="5"/>
</dbReference>
<dbReference type="Proteomes" id="UP001166052">
    <property type="component" value="Unassembled WGS sequence"/>
</dbReference>
<dbReference type="Gene3D" id="4.10.900.10">
    <property type="entry name" value="TCF3-CBD (Catenin binding domain)"/>
    <property type="match status" value="1"/>
</dbReference>
<dbReference type="Gene3D" id="2.60.40.60">
    <property type="entry name" value="Cadherins"/>
    <property type="match status" value="8"/>
</dbReference>
<dbReference type="PROSITE" id="PS00232">
    <property type="entry name" value="CADHERIN_1"/>
    <property type="match status" value="2"/>
</dbReference>
<evidence type="ECO:0000256" key="3">
    <source>
        <dbReference type="ARBA" id="ARBA00022837"/>
    </source>
</evidence>
<keyword evidence="8" id="KW-0812">Transmembrane</keyword>
<feature type="non-terminal residue" evidence="10">
    <location>
        <position position="1"/>
    </location>
</feature>
<accession>A0ABS2YY81</accession>
<comment type="subcellular location">
    <subcellularLocation>
        <location evidence="1">Membrane</location>
    </subcellularLocation>
</comment>
<name>A0ABS2YY81_POLSE</name>
<feature type="region of interest" description="Disordered" evidence="7">
    <location>
        <begin position="1026"/>
        <end position="1049"/>
    </location>
</feature>
<dbReference type="InterPro" id="IPR039808">
    <property type="entry name" value="Cadherin"/>
</dbReference>
<feature type="domain" description="Cadherin" evidence="9">
    <location>
        <begin position="477"/>
        <end position="551"/>
    </location>
</feature>
<feature type="transmembrane region" description="Helical" evidence="8">
    <location>
        <begin position="929"/>
        <end position="950"/>
    </location>
</feature>
<dbReference type="PANTHER" id="PTHR24027:SF319">
    <property type="entry name" value="CADHERIN-1"/>
    <property type="match status" value="1"/>
</dbReference>
<evidence type="ECO:0000256" key="7">
    <source>
        <dbReference type="SAM" id="MobiDB-lite"/>
    </source>
</evidence>
<feature type="domain" description="Cadherin" evidence="9">
    <location>
        <begin position="259"/>
        <end position="370"/>
    </location>
</feature>
<keyword evidence="4" id="KW-0130">Cell adhesion</keyword>
<feature type="compositionally biased region" description="Polar residues" evidence="7">
    <location>
        <begin position="1040"/>
        <end position="1049"/>
    </location>
</feature>
<proteinExistence type="predicted"/>
<keyword evidence="3 6" id="KW-0106">Calcium</keyword>
<feature type="domain" description="Cadherin" evidence="9">
    <location>
        <begin position="552"/>
        <end position="663"/>
    </location>
</feature>
<feature type="region of interest" description="Disordered" evidence="7">
    <location>
        <begin position="1"/>
        <end position="24"/>
    </location>
</feature>
<keyword evidence="2" id="KW-0677">Repeat</keyword>
<dbReference type="SMART" id="SM00112">
    <property type="entry name" value="CA"/>
    <property type="match status" value="6"/>
</dbReference>
<feature type="domain" description="Cadherin" evidence="9">
    <location>
        <begin position="147"/>
        <end position="258"/>
    </location>
</feature>
<evidence type="ECO:0000256" key="1">
    <source>
        <dbReference type="ARBA" id="ARBA00004370"/>
    </source>
</evidence>
<feature type="domain" description="Cadherin" evidence="9">
    <location>
        <begin position="72"/>
        <end position="146"/>
    </location>
</feature>
<dbReference type="PROSITE" id="PS50268">
    <property type="entry name" value="CADHERIN_2"/>
    <property type="match status" value="7"/>
</dbReference>
<comment type="caution">
    <text evidence="10">The sequence shown here is derived from an EMBL/GenBank/DDBJ whole genome shotgun (WGS) entry which is preliminary data.</text>
</comment>
<feature type="non-terminal residue" evidence="10">
    <location>
        <position position="1049"/>
    </location>
</feature>
<evidence type="ECO:0000313" key="10">
    <source>
        <dbReference type="EMBL" id="MBN3290848.1"/>
    </source>
</evidence>
<keyword evidence="11" id="KW-1185">Reference proteome</keyword>
<dbReference type="PRINTS" id="PR00205">
    <property type="entry name" value="CADHERIN"/>
</dbReference>
<dbReference type="SUPFAM" id="SSF49313">
    <property type="entry name" value="Cadherin-like"/>
    <property type="match status" value="8"/>
</dbReference>
<evidence type="ECO:0000256" key="6">
    <source>
        <dbReference type="PROSITE-ProRule" id="PRU00043"/>
    </source>
</evidence>